<dbReference type="InterPro" id="IPR011990">
    <property type="entry name" value="TPR-like_helical_dom_sf"/>
</dbReference>
<feature type="repeat" description="TPR" evidence="3">
    <location>
        <begin position="171"/>
        <end position="204"/>
    </location>
</feature>
<protein>
    <submittedName>
        <fullName evidence="4">Uncharacterized protein</fullName>
    </submittedName>
</protein>
<dbReference type="PANTHER" id="PTHR46224">
    <property type="entry name" value="ANKYRIN REPEAT FAMILY PROTEIN"/>
    <property type="match status" value="1"/>
</dbReference>
<name>A0A5J9SVI2_9POAL</name>
<dbReference type="OrthoDB" id="412869at2759"/>
<dbReference type="PROSITE" id="PS50005">
    <property type="entry name" value="TPR"/>
    <property type="match status" value="1"/>
</dbReference>
<dbReference type="Gramene" id="TVU02927">
    <property type="protein sequence ID" value="TVU02927"/>
    <property type="gene ID" value="EJB05_51555"/>
</dbReference>
<dbReference type="Proteomes" id="UP000324897">
    <property type="component" value="Unassembled WGS sequence"/>
</dbReference>
<dbReference type="EMBL" id="RWGY01000256">
    <property type="protein sequence ID" value="TVU02927.1"/>
    <property type="molecule type" value="Genomic_DNA"/>
</dbReference>
<evidence type="ECO:0000256" key="2">
    <source>
        <dbReference type="ARBA" id="ARBA00022803"/>
    </source>
</evidence>
<proteinExistence type="predicted"/>
<dbReference type="PANTHER" id="PTHR46224:SF5">
    <property type="entry name" value="OS09G0124800 PROTEIN"/>
    <property type="match status" value="1"/>
</dbReference>
<dbReference type="SUPFAM" id="SSF48452">
    <property type="entry name" value="TPR-like"/>
    <property type="match status" value="1"/>
</dbReference>
<dbReference type="InterPro" id="IPR051616">
    <property type="entry name" value="Cul2-RING_E3_ligase_SR"/>
</dbReference>
<accession>A0A5J9SVI2</accession>
<evidence type="ECO:0000256" key="1">
    <source>
        <dbReference type="ARBA" id="ARBA00022737"/>
    </source>
</evidence>
<keyword evidence="1" id="KW-0677">Repeat</keyword>
<dbReference type="Gene3D" id="1.25.40.10">
    <property type="entry name" value="Tetratricopeptide repeat domain"/>
    <property type="match status" value="1"/>
</dbReference>
<keyword evidence="5" id="KW-1185">Reference proteome</keyword>
<gene>
    <name evidence="4" type="ORF">EJB05_51555</name>
</gene>
<evidence type="ECO:0000256" key="3">
    <source>
        <dbReference type="PROSITE-ProRule" id="PRU00339"/>
    </source>
</evidence>
<comment type="caution">
    <text evidence="4">The sequence shown here is derived from an EMBL/GenBank/DDBJ whole genome shotgun (WGS) entry which is preliminary data.</text>
</comment>
<reference evidence="4 5" key="1">
    <citation type="journal article" date="2019" name="Sci. Rep.">
        <title>A high-quality genome of Eragrostis curvula grass provides insights into Poaceae evolution and supports new strategies to enhance forage quality.</title>
        <authorList>
            <person name="Carballo J."/>
            <person name="Santos B.A.C.M."/>
            <person name="Zappacosta D."/>
            <person name="Garbus I."/>
            <person name="Selva J.P."/>
            <person name="Gallo C.A."/>
            <person name="Diaz A."/>
            <person name="Albertini E."/>
            <person name="Caccamo M."/>
            <person name="Echenique V."/>
        </authorList>
    </citation>
    <scope>NUCLEOTIDE SEQUENCE [LARGE SCALE GENOMIC DNA]</scope>
    <source>
        <strain evidence="5">cv. Victoria</strain>
        <tissue evidence="4">Leaf</tissue>
    </source>
</reference>
<sequence>MDASSSTTSTLSGSMAVNSSFCSYRSPDRFSLSWCGGADAEREAMLMRAAFEGNLLLLKGRDQFQLLLRAGTNMGTMSFQLATLCTYVADKRNCELKRAKLKSQAKVAFMNKDYLSALTLYTSALGTGTSSDDDDVADLLANRSLCWLHLEDGENALTDANASRVLRPCWPKACYRQGSALMLLKDYGRACQLFAEGLKMDPTDVEIQNALREALDLSKKACHSEQEQ</sequence>
<dbReference type="Pfam" id="PF07719">
    <property type="entry name" value="TPR_2"/>
    <property type="match status" value="1"/>
</dbReference>
<dbReference type="AlphaFoldDB" id="A0A5J9SVI2"/>
<evidence type="ECO:0000313" key="4">
    <source>
        <dbReference type="EMBL" id="TVU02927.1"/>
    </source>
</evidence>
<evidence type="ECO:0000313" key="5">
    <source>
        <dbReference type="Proteomes" id="UP000324897"/>
    </source>
</evidence>
<dbReference type="InterPro" id="IPR013105">
    <property type="entry name" value="TPR_2"/>
</dbReference>
<dbReference type="InterPro" id="IPR019734">
    <property type="entry name" value="TPR_rpt"/>
</dbReference>
<keyword evidence="2 3" id="KW-0802">TPR repeat</keyword>
<dbReference type="SMART" id="SM00028">
    <property type="entry name" value="TPR"/>
    <property type="match status" value="1"/>
</dbReference>
<organism evidence="4 5">
    <name type="scientific">Eragrostis curvula</name>
    <name type="common">weeping love grass</name>
    <dbReference type="NCBI Taxonomy" id="38414"/>
    <lineage>
        <taxon>Eukaryota</taxon>
        <taxon>Viridiplantae</taxon>
        <taxon>Streptophyta</taxon>
        <taxon>Embryophyta</taxon>
        <taxon>Tracheophyta</taxon>
        <taxon>Spermatophyta</taxon>
        <taxon>Magnoliopsida</taxon>
        <taxon>Liliopsida</taxon>
        <taxon>Poales</taxon>
        <taxon>Poaceae</taxon>
        <taxon>PACMAD clade</taxon>
        <taxon>Chloridoideae</taxon>
        <taxon>Eragrostideae</taxon>
        <taxon>Eragrostidinae</taxon>
        <taxon>Eragrostis</taxon>
    </lineage>
</organism>